<accession>A0ABY8M315</accession>
<keyword evidence="8" id="KW-1003">Cell membrane</keyword>
<dbReference type="RefSeq" id="WP_227702018.1">
    <property type="nucleotide sequence ID" value="NZ_CP123000.1"/>
</dbReference>
<proteinExistence type="inferred from homology"/>
<dbReference type="Gene3D" id="3.40.50.2000">
    <property type="entry name" value="Glycogen Phosphorylase B"/>
    <property type="match status" value="1"/>
</dbReference>
<dbReference type="SUPFAM" id="SSF53756">
    <property type="entry name" value="UDP-Glycosyltransferase/glycogen phosphorylase"/>
    <property type="match status" value="1"/>
</dbReference>
<reference evidence="10 11" key="1">
    <citation type="submission" date="2023-04" db="EMBL/GenBank/DDBJ databases">
        <title>Neorhizobium petrolearium OS53, complete genome.</title>
        <authorList>
            <person name="Yu T."/>
        </authorList>
    </citation>
    <scope>NUCLEOTIDE SEQUENCE [LARGE SCALE GENOMIC DNA]</scope>
    <source>
        <strain evidence="10 11">OS53</strain>
    </source>
</reference>
<keyword evidence="10" id="KW-0328">Glycosyltransferase</keyword>
<dbReference type="PANTHER" id="PTHR42755:SF1">
    <property type="entry name" value="3-DEOXY-D-MANNO-OCTULOSONIC ACID TRANSFERASE, MITOCHONDRIAL-RELATED"/>
    <property type="match status" value="1"/>
</dbReference>
<dbReference type="EC" id="2.4.99.12" evidence="3 8"/>
<comment type="subcellular location">
    <subcellularLocation>
        <location evidence="8">Cell membrane</location>
    </subcellularLocation>
</comment>
<evidence type="ECO:0000313" key="11">
    <source>
        <dbReference type="Proteomes" id="UP001227095"/>
    </source>
</evidence>
<name>A0ABY8M315_9HYPH</name>
<evidence type="ECO:0000256" key="4">
    <source>
        <dbReference type="ARBA" id="ARBA00019077"/>
    </source>
</evidence>
<keyword evidence="8" id="KW-0448">Lipopolysaccharide biosynthesis</keyword>
<dbReference type="Pfam" id="PF04413">
    <property type="entry name" value="Glycos_transf_N"/>
    <property type="match status" value="1"/>
</dbReference>
<evidence type="ECO:0000256" key="5">
    <source>
        <dbReference type="ARBA" id="ARBA00022679"/>
    </source>
</evidence>
<keyword evidence="5 8" id="KW-0808">Transferase</keyword>
<dbReference type="GO" id="GO:0043842">
    <property type="term" value="F:Kdo transferase activity"/>
    <property type="evidence" value="ECO:0007669"/>
    <property type="project" value="UniProtKB-EC"/>
</dbReference>
<dbReference type="Proteomes" id="UP001227095">
    <property type="component" value="Chromosome"/>
</dbReference>
<comment type="similarity">
    <text evidence="8">Belongs to the glycosyltransferase group 1 family.</text>
</comment>
<comment type="function">
    <text evidence="1 8">Involved in lipopolysaccharide (LPS) biosynthesis. Catalyzes the transfer of 3-deoxy-D-manno-octulosonate (Kdo) residue(s) from CMP-Kdo to lipid IV(A), the tetraacyldisaccharide-1,4'-bisphosphate precursor of lipid A.</text>
</comment>
<gene>
    <name evidence="10" type="primary">waaA</name>
    <name evidence="10" type="ORF">QEO92_02285</name>
</gene>
<feature type="domain" description="3-deoxy-D-manno-octulosonic-acid transferase N-terminal" evidence="9">
    <location>
        <begin position="43"/>
        <end position="214"/>
    </location>
</feature>
<evidence type="ECO:0000256" key="1">
    <source>
        <dbReference type="ARBA" id="ARBA00003394"/>
    </source>
</evidence>
<dbReference type="InterPro" id="IPR038107">
    <property type="entry name" value="Glycos_transf_N_sf"/>
</dbReference>
<evidence type="ECO:0000256" key="3">
    <source>
        <dbReference type="ARBA" id="ARBA00012621"/>
    </source>
</evidence>
<evidence type="ECO:0000256" key="7">
    <source>
        <dbReference type="ARBA" id="ARBA00049183"/>
    </source>
</evidence>
<dbReference type="NCBIfam" id="NF004387">
    <property type="entry name" value="PRK05749.1-3"/>
    <property type="match status" value="1"/>
</dbReference>
<comment type="catalytic activity">
    <reaction evidence="7 8">
        <text>lipid IVA (E. coli) + CMP-3-deoxy-beta-D-manno-octulosonate = alpha-Kdo-(2-&gt;6)-lipid IVA (E. coli) + CMP + H(+)</text>
        <dbReference type="Rhea" id="RHEA:28066"/>
        <dbReference type="ChEBI" id="CHEBI:15378"/>
        <dbReference type="ChEBI" id="CHEBI:58603"/>
        <dbReference type="ChEBI" id="CHEBI:60364"/>
        <dbReference type="ChEBI" id="CHEBI:60377"/>
        <dbReference type="ChEBI" id="CHEBI:85987"/>
        <dbReference type="EC" id="2.4.99.12"/>
    </reaction>
</comment>
<evidence type="ECO:0000256" key="8">
    <source>
        <dbReference type="RuleBase" id="RU365103"/>
    </source>
</evidence>
<keyword evidence="8" id="KW-0472">Membrane</keyword>
<evidence type="ECO:0000256" key="2">
    <source>
        <dbReference type="ARBA" id="ARBA00004713"/>
    </source>
</evidence>
<dbReference type="PANTHER" id="PTHR42755">
    <property type="entry name" value="3-DEOXY-MANNO-OCTULOSONATE CYTIDYLYLTRANSFERASE"/>
    <property type="match status" value="1"/>
</dbReference>
<evidence type="ECO:0000313" key="10">
    <source>
        <dbReference type="EMBL" id="WGI68943.1"/>
    </source>
</evidence>
<dbReference type="EMBL" id="CP123000">
    <property type="protein sequence ID" value="WGI68943.1"/>
    <property type="molecule type" value="Genomic_DNA"/>
</dbReference>
<organism evidence="10 11">
    <name type="scientific">Neorhizobium petrolearium</name>
    <dbReference type="NCBI Taxonomy" id="515361"/>
    <lineage>
        <taxon>Bacteria</taxon>
        <taxon>Pseudomonadati</taxon>
        <taxon>Pseudomonadota</taxon>
        <taxon>Alphaproteobacteria</taxon>
        <taxon>Hyphomicrobiales</taxon>
        <taxon>Rhizobiaceae</taxon>
        <taxon>Rhizobium/Agrobacterium group</taxon>
        <taxon>Neorhizobium</taxon>
    </lineage>
</organism>
<dbReference type="InterPro" id="IPR007507">
    <property type="entry name" value="Glycos_transf_N"/>
</dbReference>
<dbReference type="InterPro" id="IPR039901">
    <property type="entry name" value="Kdotransferase"/>
</dbReference>
<comment type="pathway">
    <text evidence="2 8">Bacterial outer membrane biogenesis; LPS core biosynthesis.</text>
</comment>
<evidence type="ECO:0000259" key="9">
    <source>
        <dbReference type="Pfam" id="PF04413"/>
    </source>
</evidence>
<protein>
    <recommendedName>
        <fullName evidence="4 8">3-deoxy-D-manno-octulosonic acid transferase</fullName>
        <shortName evidence="8">Kdo transferase</shortName>
        <ecNumber evidence="3 8">2.4.99.12</ecNumber>
    </recommendedName>
    <alternativeName>
        <fullName evidence="6 8">Lipid IV(A) 3-deoxy-D-manno-octulosonic acid transferase</fullName>
    </alternativeName>
</protein>
<evidence type="ECO:0000256" key="6">
    <source>
        <dbReference type="ARBA" id="ARBA00031445"/>
    </source>
</evidence>
<keyword evidence="11" id="KW-1185">Reference proteome</keyword>
<sequence length="444" mass="49445">MSSGLARTALFSYRLAGIVLYPLVGPYLSYRAIKGKEDRSRRLERLGYASLPRPRGPLVWMHAASVGETIAIMPLIRELRRREIHILLTTGTVTSANLVQSRLADEVIHQYVPLDVKFPIKRFVAYWKPDACITAESEIWPTTVSELARRYIPQIRVNARISDRSFDRWRNYGSIAETLFEKMALVVAQSDLDAERFRDLGAWPVIVSGNLKSDTDPPPCDETLLARYRKEIGDRQTWAAISTFDGEEQAVATVHRALKAKNGQLTILVPRHPDRADAIETMLKEAGLTVARRSRNDPLTPETDIFLGDSIGEMGLYLQLTEIAFVGKSLAAAEGGQNPLEPAMLGCAVLSGPHIQNFRDAYQHLVRKGGARIVRDVEMLAKAVHYLMINDLARRKMVDSGYDAMEEMRGALSKTVKALEPYINPLTVSARLQPKAATAAAAVR</sequence>
<dbReference type="Gene3D" id="3.40.50.11720">
    <property type="entry name" value="3-Deoxy-D-manno-octulosonic-acid transferase, N-terminal domain"/>
    <property type="match status" value="1"/>
</dbReference>